<dbReference type="PANTHER" id="PTHR43214:SF43">
    <property type="entry name" value="TWO-COMPONENT RESPONSE REGULATOR"/>
    <property type="match status" value="1"/>
</dbReference>
<keyword evidence="2" id="KW-0238">DNA-binding</keyword>
<dbReference type="InterPro" id="IPR036388">
    <property type="entry name" value="WH-like_DNA-bd_sf"/>
</dbReference>
<dbReference type="PRINTS" id="PR00038">
    <property type="entry name" value="HTHLUXR"/>
</dbReference>
<sequence length="213" mass="23870">METINVAVIDDHQVVINGLAAMLASRHDVRIVYTTTDAEELQNYLSRNETDVLLMDIQMPGIGGIELCKLVLKKTPEVKIIAFSSFDDSHFVKQVMRNGASGYLLKNTDSETLVAAIQAVVNGEEYIDESIRKILLHESLKGQRRSIFDIPLTKREKEILKHVAEGLSNQEIADKLFISMRTVETHRLNLSQKLAAKNTASLVREAIKRGLID</sequence>
<dbReference type="CDD" id="cd06170">
    <property type="entry name" value="LuxR_C_like"/>
    <property type="match status" value="1"/>
</dbReference>
<evidence type="ECO:0000313" key="6">
    <source>
        <dbReference type="EMBL" id="KIC96001.1"/>
    </source>
</evidence>
<evidence type="ECO:0000256" key="3">
    <source>
        <dbReference type="PROSITE-ProRule" id="PRU00169"/>
    </source>
</evidence>
<accession>A0A0C1L8Y6</accession>
<dbReference type="InterPro" id="IPR000792">
    <property type="entry name" value="Tscrpt_reg_LuxR_C"/>
</dbReference>
<dbReference type="PROSITE" id="PS00622">
    <property type="entry name" value="HTH_LUXR_1"/>
    <property type="match status" value="1"/>
</dbReference>
<dbReference type="InterPro" id="IPR011006">
    <property type="entry name" value="CheY-like_superfamily"/>
</dbReference>
<feature type="domain" description="Response regulatory" evidence="5">
    <location>
        <begin position="5"/>
        <end position="121"/>
    </location>
</feature>
<feature type="modified residue" description="4-aspartylphosphate" evidence="3">
    <location>
        <position position="56"/>
    </location>
</feature>
<dbReference type="SMART" id="SM00421">
    <property type="entry name" value="HTH_LUXR"/>
    <property type="match status" value="1"/>
</dbReference>
<dbReference type="InterPro" id="IPR016032">
    <property type="entry name" value="Sig_transdc_resp-reg_C-effctor"/>
</dbReference>
<dbReference type="AlphaFoldDB" id="A0A0C1L8Y6"/>
<evidence type="ECO:0000256" key="1">
    <source>
        <dbReference type="ARBA" id="ARBA00022553"/>
    </source>
</evidence>
<evidence type="ECO:0000259" key="4">
    <source>
        <dbReference type="PROSITE" id="PS50043"/>
    </source>
</evidence>
<dbReference type="InterPro" id="IPR039420">
    <property type="entry name" value="WalR-like"/>
</dbReference>
<dbReference type="Pfam" id="PF00196">
    <property type="entry name" value="GerE"/>
    <property type="match status" value="1"/>
</dbReference>
<keyword evidence="7" id="KW-1185">Reference proteome</keyword>
<keyword evidence="1 3" id="KW-0597">Phosphoprotein</keyword>
<dbReference type="PANTHER" id="PTHR43214">
    <property type="entry name" value="TWO-COMPONENT RESPONSE REGULATOR"/>
    <property type="match status" value="1"/>
</dbReference>
<dbReference type="Gene3D" id="3.40.50.2300">
    <property type="match status" value="1"/>
</dbReference>
<name>A0A0C1L8Y6_9BACT</name>
<dbReference type="GO" id="GO:0000160">
    <property type="term" value="P:phosphorelay signal transduction system"/>
    <property type="evidence" value="ECO:0007669"/>
    <property type="project" value="InterPro"/>
</dbReference>
<dbReference type="Proteomes" id="UP000031408">
    <property type="component" value="Unassembled WGS sequence"/>
</dbReference>
<dbReference type="SMART" id="SM00448">
    <property type="entry name" value="REC"/>
    <property type="match status" value="1"/>
</dbReference>
<evidence type="ECO:0000313" key="7">
    <source>
        <dbReference type="Proteomes" id="UP000031408"/>
    </source>
</evidence>
<evidence type="ECO:0000256" key="2">
    <source>
        <dbReference type="ARBA" id="ARBA00023125"/>
    </source>
</evidence>
<evidence type="ECO:0000259" key="5">
    <source>
        <dbReference type="PROSITE" id="PS50110"/>
    </source>
</evidence>
<dbReference type="CDD" id="cd17535">
    <property type="entry name" value="REC_NarL-like"/>
    <property type="match status" value="1"/>
</dbReference>
<dbReference type="SUPFAM" id="SSF46894">
    <property type="entry name" value="C-terminal effector domain of the bipartite response regulators"/>
    <property type="match status" value="1"/>
</dbReference>
<protein>
    <submittedName>
        <fullName evidence="6">LuxR family transcriptional regulator</fullName>
    </submittedName>
</protein>
<dbReference type="InterPro" id="IPR001789">
    <property type="entry name" value="Sig_transdc_resp-reg_receiver"/>
</dbReference>
<dbReference type="Pfam" id="PF00072">
    <property type="entry name" value="Response_reg"/>
    <property type="match status" value="1"/>
</dbReference>
<dbReference type="PROSITE" id="PS50043">
    <property type="entry name" value="HTH_LUXR_2"/>
    <property type="match status" value="1"/>
</dbReference>
<dbReference type="Gene3D" id="1.10.10.10">
    <property type="entry name" value="Winged helix-like DNA-binding domain superfamily/Winged helix DNA-binding domain"/>
    <property type="match status" value="1"/>
</dbReference>
<dbReference type="PROSITE" id="PS50110">
    <property type="entry name" value="RESPONSE_REGULATORY"/>
    <property type="match status" value="1"/>
</dbReference>
<dbReference type="EMBL" id="JSVC01000002">
    <property type="protein sequence ID" value="KIC96001.1"/>
    <property type="molecule type" value="Genomic_DNA"/>
</dbReference>
<gene>
    <name evidence="6" type="ORF">OI18_02070</name>
</gene>
<dbReference type="OrthoDB" id="9797341at2"/>
<reference evidence="6 7" key="1">
    <citation type="submission" date="2014-11" db="EMBL/GenBank/DDBJ databases">
        <title>Genome sequence of Flavihumibacter solisilvae 3-3.</title>
        <authorList>
            <person name="Zhou G."/>
            <person name="Li M."/>
            <person name="Wang G."/>
        </authorList>
    </citation>
    <scope>NUCLEOTIDE SEQUENCE [LARGE SCALE GENOMIC DNA]</scope>
    <source>
        <strain evidence="6 7">3-3</strain>
    </source>
</reference>
<proteinExistence type="predicted"/>
<dbReference type="RefSeq" id="WP_039136733.1">
    <property type="nucleotide sequence ID" value="NZ_JSVC01000002.1"/>
</dbReference>
<dbReference type="GO" id="GO:0006355">
    <property type="term" value="P:regulation of DNA-templated transcription"/>
    <property type="evidence" value="ECO:0007669"/>
    <property type="project" value="InterPro"/>
</dbReference>
<dbReference type="STRING" id="1349421.OI18_02070"/>
<feature type="domain" description="HTH luxR-type" evidence="4">
    <location>
        <begin position="145"/>
        <end position="210"/>
    </location>
</feature>
<dbReference type="SUPFAM" id="SSF52172">
    <property type="entry name" value="CheY-like"/>
    <property type="match status" value="1"/>
</dbReference>
<dbReference type="GO" id="GO:0003677">
    <property type="term" value="F:DNA binding"/>
    <property type="evidence" value="ECO:0007669"/>
    <property type="project" value="UniProtKB-KW"/>
</dbReference>
<dbReference type="InterPro" id="IPR058245">
    <property type="entry name" value="NreC/VraR/RcsB-like_REC"/>
</dbReference>
<organism evidence="6 7">
    <name type="scientific">Flavihumibacter solisilvae</name>
    <dbReference type="NCBI Taxonomy" id="1349421"/>
    <lineage>
        <taxon>Bacteria</taxon>
        <taxon>Pseudomonadati</taxon>
        <taxon>Bacteroidota</taxon>
        <taxon>Chitinophagia</taxon>
        <taxon>Chitinophagales</taxon>
        <taxon>Chitinophagaceae</taxon>
        <taxon>Flavihumibacter</taxon>
    </lineage>
</organism>
<comment type="caution">
    <text evidence="6">The sequence shown here is derived from an EMBL/GenBank/DDBJ whole genome shotgun (WGS) entry which is preliminary data.</text>
</comment>